<dbReference type="EMBL" id="QPFP01000007">
    <property type="protein sequence ID" value="TEB35704.1"/>
    <property type="molecule type" value="Genomic_DNA"/>
</dbReference>
<dbReference type="Proteomes" id="UP000298030">
    <property type="component" value="Unassembled WGS sequence"/>
</dbReference>
<reference evidence="2 3" key="1">
    <citation type="journal article" date="2019" name="Nat. Ecol. Evol.">
        <title>Megaphylogeny resolves global patterns of mushroom evolution.</title>
        <authorList>
            <person name="Varga T."/>
            <person name="Krizsan K."/>
            <person name="Foldi C."/>
            <person name="Dima B."/>
            <person name="Sanchez-Garcia M."/>
            <person name="Sanchez-Ramirez S."/>
            <person name="Szollosi G.J."/>
            <person name="Szarkandi J.G."/>
            <person name="Papp V."/>
            <person name="Albert L."/>
            <person name="Andreopoulos W."/>
            <person name="Angelini C."/>
            <person name="Antonin V."/>
            <person name="Barry K.W."/>
            <person name="Bougher N.L."/>
            <person name="Buchanan P."/>
            <person name="Buyck B."/>
            <person name="Bense V."/>
            <person name="Catcheside P."/>
            <person name="Chovatia M."/>
            <person name="Cooper J."/>
            <person name="Damon W."/>
            <person name="Desjardin D."/>
            <person name="Finy P."/>
            <person name="Geml J."/>
            <person name="Haridas S."/>
            <person name="Hughes K."/>
            <person name="Justo A."/>
            <person name="Karasinski D."/>
            <person name="Kautmanova I."/>
            <person name="Kiss B."/>
            <person name="Kocsube S."/>
            <person name="Kotiranta H."/>
            <person name="LaButti K.M."/>
            <person name="Lechner B.E."/>
            <person name="Liimatainen K."/>
            <person name="Lipzen A."/>
            <person name="Lukacs Z."/>
            <person name="Mihaltcheva S."/>
            <person name="Morgado L.N."/>
            <person name="Niskanen T."/>
            <person name="Noordeloos M.E."/>
            <person name="Ohm R.A."/>
            <person name="Ortiz-Santana B."/>
            <person name="Ovrebo C."/>
            <person name="Racz N."/>
            <person name="Riley R."/>
            <person name="Savchenko A."/>
            <person name="Shiryaev A."/>
            <person name="Soop K."/>
            <person name="Spirin V."/>
            <person name="Szebenyi C."/>
            <person name="Tomsovsky M."/>
            <person name="Tulloss R.E."/>
            <person name="Uehling J."/>
            <person name="Grigoriev I.V."/>
            <person name="Vagvolgyi C."/>
            <person name="Papp T."/>
            <person name="Martin F.M."/>
            <person name="Miettinen O."/>
            <person name="Hibbett D.S."/>
            <person name="Nagy L.G."/>
        </authorList>
    </citation>
    <scope>NUCLEOTIDE SEQUENCE [LARGE SCALE GENOMIC DNA]</scope>
    <source>
        <strain evidence="2 3">FP101781</strain>
    </source>
</reference>
<evidence type="ECO:0000313" key="2">
    <source>
        <dbReference type="EMBL" id="TEB35704.1"/>
    </source>
</evidence>
<evidence type="ECO:0000313" key="3">
    <source>
        <dbReference type="Proteomes" id="UP000298030"/>
    </source>
</evidence>
<comment type="caution">
    <text evidence="2">The sequence shown here is derived from an EMBL/GenBank/DDBJ whole genome shotgun (WGS) entry which is preliminary data.</text>
</comment>
<dbReference type="AlphaFoldDB" id="A0A4Y7TP43"/>
<gene>
    <name evidence="2" type="ORF">FA13DRAFT_1772081</name>
</gene>
<accession>A0A4Y7TP43</accession>
<keyword evidence="3" id="KW-1185">Reference proteome</keyword>
<protein>
    <submittedName>
        <fullName evidence="2">Uncharacterized protein</fullName>
    </submittedName>
</protein>
<name>A0A4Y7TP43_COPMI</name>
<organism evidence="2 3">
    <name type="scientific">Coprinellus micaceus</name>
    <name type="common">Glistening ink-cap mushroom</name>
    <name type="synonym">Coprinus micaceus</name>
    <dbReference type="NCBI Taxonomy" id="71717"/>
    <lineage>
        <taxon>Eukaryota</taxon>
        <taxon>Fungi</taxon>
        <taxon>Dikarya</taxon>
        <taxon>Basidiomycota</taxon>
        <taxon>Agaricomycotina</taxon>
        <taxon>Agaricomycetes</taxon>
        <taxon>Agaricomycetidae</taxon>
        <taxon>Agaricales</taxon>
        <taxon>Agaricineae</taxon>
        <taxon>Psathyrellaceae</taxon>
        <taxon>Coprinellus</taxon>
    </lineage>
</organism>
<proteinExistence type="predicted"/>
<feature type="region of interest" description="Disordered" evidence="1">
    <location>
        <begin position="103"/>
        <end position="134"/>
    </location>
</feature>
<evidence type="ECO:0000256" key="1">
    <source>
        <dbReference type="SAM" id="MobiDB-lite"/>
    </source>
</evidence>
<sequence>MIAGAQDKLLKFRIPSTPRAPKLFSITNAGERNRTSLKVNYITANGSSPFGVTSRDTLAPFGERQPEQRGDFPALLEGLRPKKPCAQLGTVILARISQEQSKIRGDGNVDGNRMSGRNQNAIELWDESGGDKVA</sequence>